<feature type="compositionally biased region" description="Polar residues" evidence="1">
    <location>
        <begin position="449"/>
        <end position="479"/>
    </location>
</feature>
<feature type="transmembrane region" description="Helical" evidence="2">
    <location>
        <begin position="752"/>
        <end position="772"/>
    </location>
</feature>
<gene>
    <name evidence="3" type="ORF">PBK173_000050600</name>
</gene>
<feature type="region of interest" description="Disordered" evidence="1">
    <location>
        <begin position="258"/>
        <end position="560"/>
    </location>
</feature>
<feature type="compositionally biased region" description="Gly residues" evidence="1">
    <location>
        <begin position="518"/>
        <end position="539"/>
    </location>
</feature>
<feature type="compositionally biased region" description="Polar residues" evidence="1">
    <location>
        <begin position="341"/>
        <end position="353"/>
    </location>
</feature>
<dbReference type="AlphaFoldDB" id="A0A0Y9U8F2"/>
<evidence type="ECO:0000256" key="1">
    <source>
        <dbReference type="SAM" id="MobiDB-lite"/>
    </source>
</evidence>
<feature type="compositionally biased region" description="Polar residues" evidence="1">
    <location>
        <begin position="668"/>
        <end position="691"/>
    </location>
</feature>
<feature type="compositionally biased region" description="Basic and acidic residues" evidence="1">
    <location>
        <begin position="354"/>
        <end position="363"/>
    </location>
</feature>
<reference evidence="3 4" key="1">
    <citation type="submission" date="2016-02" db="EMBL/GenBank/DDBJ databases">
        <authorList>
            <consortium name="Pathogen Informatics"/>
        </authorList>
    </citation>
    <scope>NUCLEOTIDE SEQUENCE [LARGE SCALE GENOMIC DNA]</scope>
    <source>
        <strain evidence="3 4">K173</strain>
    </source>
</reference>
<keyword evidence="2" id="KW-1133">Transmembrane helix</keyword>
<feature type="transmembrane region" description="Helical" evidence="2">
    <location>
        <begin position="846"/>
        <end position="865"/>
    </location>
</feature>
<dbReference type="Pfam" id="PF06022">
    <property type="entry name" value="Cir_Bir_Yir"/>
    <property type="match status" value="1"/>
</dbReference>
<proteinExistence type="predicted"/>
<dbReference type="VEuPathDB" id="PlasmoDB:PBANKA_0400500"/>
<name>A0A0Y9U8F2_PLABE</name>
<dbReference type="Proteomes" id="UP000069549">
    <property type="component" value="Chromosome 4"/>
</dbReference>
<feature type="compositionally biased region" description="Basic and acidic residues" evidence="1">
    <location>
        <begin position="692"/>
        <end position="715"/>
    </location>
</feature>
<feature type="compositionally biased region" description="Polar residues" evidence="1">
    <location>
        <begin position="286"/>
        <end position="303"/>
    </location>
</feature>
<feature type="compositionally biased region" description="Low complexity" evidence="1">
    <location>
        <begin position="274"/>
        <end position="285"/>
    </location>
</feature>
<sequence length="873" mass="97518">MPKETCTIFQNANNLFNEGKLDFDTINLKNGPYIQYCPYHRESKKYECKNIYDGLNALCMHLFTELYKIPGEVMKFKSNNKQYVGYIMMWLSYRLSQITDYNDSTLFHFYENYLKNAFINYEHMDKITKNKYLKDASIEYMSQLYNLFNEICNLTLKYSRNPTDTNQIIVSYNKIYNIHKNIYNDIKECDSYLYLLNTLKTEYEKFKKNITKNGRRDLISGQLYASVKNLIPTRELGKYYKSGFGFEECIRANSKVKKQFPDPAPNAPKDQKPKPSSKQNQPSKPRTTITKPVQNGISRPSPASFSKPSGVPSPPPPLPSYQPKDNEPETPPAPRVLPIISLSSQTSTELQKTATEESNHKIGQESSKIKPNVSDNSERHAGGTIVDKGSSSSGSIKHGGESSDQGSGKGLRDSPSIITNETGTHTDKKIVVDGNKAEGNSKVNEQKDSMGNTGSKKSPSGNTIDSNNHLSTSGTNQGDSNDELVDGPKGSTVGEGDTGNRSLNTGGGQNEKNISGGEPDGGQGSRGGSEGSEDSGGGSSSEPGVTDNVPEEKETKSTSGTFFNIRPDIFKITLKGMDQLNNTFKFFRTYKEKIINISNEIHGVYNTTLDIIKNSFDKSINVFNKIIENISFDSKKIEITDDSGDKKHGSDGTGDKSPTSDDSPPIQGDSTQRNPTQENSNQISLTPSSNEQTRETKSSQDTPENKNYKSSREESQTPVPEPVIKLKNSVTEVKENGTTGIDVNILKKYKPIGILIIALLAPITLLIVYKYFSFGWRKELKRKQNMKKVIKLFGGNKTTKKVINSTNGKKQMQIIINSSEHKKQTKKSINYVYRGKSPLLNIYNHVQVNPAPFINLFFLLIFFVYKRKKNSLE</sequence>
<organism evidence="3 4">
    <name type="scientific">Plasmodium berghei</name>
    <dbReference type="NCBI Taxonomy" id="5821"/>
    <lineage>
        <taxon>Eukaryota</taxon>
        <taxon>Sar</taxon>
        <taxon>Alveolata</taxon>
        <taxon>Apicomplexa</taxon>
        <taxon>Aconoidasida</taxon>
        <taxon>Haemosporida</taxon>
        <taxon>Plasmodiidae</taxon>
        <taxon>Plasmodium</taxon>
        <taxon>Plasmodium (Vinckeia)</taxon>
    </lineage>
</organism>
<feature type="region of interest" description="Disordered" evidence="1">
    <location>
        <begin position="640"/>
        <end position="723"/>
    </location>
</feature>
<keyword evidence="2" id="KW-0472">Membrane</keyword>
<evidence type="ECO:0000256" key="2">
    <source>
        <dbReference type="SAM" id="Phobius"/>
    </source>
</evidence>
<evidence type="ECO:0000313" key="3">
    <source>
        <dbReference type="EMBL" id="CXH98565.1"/>
    </source>
</evidence>
<feature type="compositionally biased region" description="Pro residues" evidence="1">
    <location>
        <begin position="311"/>
        <end position="320"/>
    </location>
</feature>
<dbReference type="EMBL" id="LT160024">
    <property type="protein sequence ID" value="CXH98565.1"/>
    <property type="molecule type" value="Genomic_DNA"/>
</dbReference>
<dbReference type="InterPro" id="IPR006477">
    <property type="entry name" value="Yir_bir_cir"/>
</dbReference>
<keyword evidence="2" id="KW-0812">Transmembrane</keyword>
<evidence type="ECO:0000313" key="4">
    <source>
        <dbReference type="Proteomes" id="UP000069549"/>
    </source>
</evidence>
<accession>A0A0Y9U8F2</accession>
<protein>
    <submittedName>
        <fullName evidence="3">BIR protein</fullName>
    </submittedName>
</protein>
<feature type="compositionally biased region" description="Basic and acidic residues" evidence="1">
    <location>
        <begin position="640"/>
        <end position="654"/>
    </location>
</feature>